<keyword evidence="8" id="KW-1133">Transmembrane helix</keyword>
<proteinExistence type="inferred from homology"/>
<accession>A0AAU0K7F6</accession>
<dbReference type="EMBL" id="OR540300">
    <property type="protein sequence ID" value="WOL23319.1"/>
    <property type="molecule type" value="Genomic_DNA"/>
</dbReference>
<keyword evidence="10" id="KW-0408">Iron</keyword>
<dbReference type="InterPro" id="IPR009078">
    <property type="entry name" value="Ferritin-like_SF"/>
</dbReference>
<evidence type="ECO:0000256" key="5">
    <source>
        <dbReference type="ARBA" id="ARBA00022705"/>
    </source>
</evidence>
<sequence>MSSSNSYSSLGMPYTRISLIDGEIIFTSSNNYAQYEVVDIGGPIASEAEPHADAPPETEEEEGDCVVVETAPAAADAADDEDMECSCPQAAPEPRGEEAVECVSEEDDRPPEDFFYALQCPDINQLRSLSVLNRWLETEFVVWDDANDVARLTPEELDFYRFIFVFLSAADDMVNLNLDSLQTLFSQKDIRHYYIEQECIEVVHSRVYSIIQLMLFGNDSNARAEYVMKAIRYPEIASKIEWLESRVAECQSIAEKYILMILIEGIFFSTSFAAIAYLRVNNMFVVTCQLNTLISRDEAIHTAASCCIYNNYLEGHAKPSARRIHKLFKEAVKIECEFIKSRAPKNSKILNLDAIYGYVRYSADRLLNEIGVPTIYDEPRPSADFPMALMSAENNTNFFERRSTAYSGSVMNDL</sequence>
<organism evidence="13">
    <name type="scientific">Anatid alphaherpesvirus 2</name>
    <dbReference type="NCBI Taxonomy" id="3080522"/>
    <lineage>
        <taxon>Viruses</taxon>
        <taxon>Duplodnaviria</taxon>
        <taxon>Heunggongvirae</taxon>
        <taxon>Peploviricota</taxon>
        <taxon>Herviviricetes</taxon>
        <taxon>Herpesvirales</taxon>
        <taxon>Orthoherpesviridae</taxon>
        <taxon>Alphaherpesvirinae</taxon>
    </lineage>
</organism>
<keyword evidence="4" id="KW-0812">Transmembrane</keyword>
<keyword evidence="6" id="KW-0479">Metal-binding</keyword>
<keyword evidence="11" id="KW-0472">Membrane</keyword>
<comment type="similarity">
    <text evidence="2">Belongs to the ribonucleoside diphosphate reductase small chain family.</text>
</comment>
<evidence type="ECO:0000256" key="3">
    <source>
        <dbReference type="ARBA" id="ARBA00012274"/>
    </source>
</evidence>
<comment type="cofactor">
    <cofactor evidence="1">
        <name>Fe cation</name>
        <dbReference type="ChEBI" id="CHEBI:24875"/>
    </cofactor>
</comment>
<evidence type="ECO:0000256" key="6">
    <source>
        <dbReference type="ARBA" id="ARBA00022723"/>
    </source>
</evidence>
<dbReference type="GO" id="GO:0004748">
    <property type="term" value="F:ribonucleoside-diphosphate reductase activity, thioredoxin disulfide as acceptor"/>
    <property type="evidence" value="ECO:0007669"/>
    <property type="project" value="UniProtKB-EC"/>
</dbReference>
<dbReference type="PANTHER" id="PTHR23409:SF18">
    <property type="entry name" value="RIBONUCLEOSIDE-DIPHOSPHATE REDUCTASE SUBUNIT M2"/>
    <property type="match status" value="1"/>
</dbReference>
<evidence type="ECO:0000313" key="13">
    <source>
        <dbReference type="EMBL" id="WOL23319.1"/>
    </source>
</evidence>
<evidence type="ECO:0000256" key="4">
    <source>
        <dbReference type="ARBA" id="ARBA00022692"/>
    </source>
</evidence>
<name>A0AAU0K7F6_9ALPH</name>
<dbReference type="InterPro" id="IPR000358">
    <property type="entry name" value="RNR_small_fam"/>
</dbReference>
<dbReference type="HAMAP" id="MF_04028">
    <property type="entry name" value="HSV_RIR2"/>
    <property type="match status" value="1"/>
</dbReference>
<keyword evidence="7" id="KW-1043">Host membrane</keyword>
<dbReference type="InterPro" id="IPR034715">
    <property type="entry name" value="HSV_RIR2"/>
</dbReference>
<dbReference type="InterPro" id="IPR030475">
    <property type="entry name" value="RNR_small_AS"/>
</dbReference>
<evidence type="ECO:0000256" key="9">
    <source>
        <dbReference type="ARBA" id="ARBA00023002"/>
    </source>
</evidence>
<dbReference type="SUPFAM" id="SSF47240">
    <property type="entry name" value="Ferritin-like"/>
    <property type="match status" value="1"/>
</dbReference>
<dbReference type="GO" id="GO:0046872">
    <property type="term" value="F:metal ion binding"/>
    <property type="evidence" value="ECO:0007669"/>
    <property type="project" value="UniProtKB-KW"/>
</dbReference>
<dbReference type="PANTHER" id="PTHR23409">
    <property type="entry name" value="RIBONUCLEOSIDE-DIPHOSPHATE REDUCTASE SMALL CHAIN"/>
    <property type="match status" value="1"/>
</dbReference>
<dbReference type="GO" id="GO:0009263">
    <property type="term" value="P:deoxyribonucleotide biosynthetic process"/>
    <property type="evidence" value="ECO:0007669"/>
    <property type="project" value="InterPro"/>
</dbReference>
<protein>
    <recommendedName>
        <fullName evidence="3">ribonucleoside-diphosphate reductase</fullName>
        <ecNumber evidence="3">1.17.4.1</ecNumber>
    </recommendedName>
</protein>
<dbReference type="GO" id="GO:0006260">
    <property type="term" value="P:DNA replication"/>
    <property type="evidence" value="ECO:0007669"/>
    <property type="project" value="UniProtKB-KW"/>
</dbReference>
<dbReference type="InterPro" id="IPR012348">
    <property type="entry name" value="RNR-like"/>
</dbReference>
<dbReference type="EC" id="1.17.4.1" evidence="3"/>
<evidence type="ECO:0000256" key="11">
    <source>
        <dbReference type="ARBA" id="ARBA00023136"/>
    </source>
</evidence>
<reference evidence="13" key="1">
    <citation type="submission" date="2024-06" db="EMBL/GenBank/DDBJ databases">
        <title>Multidecadal high mortality disease events in Australian domestic geese associated with an alphaherpesvirus, designated Anatid alphaherpesvirus 2.</title>
        <authorList>
            <person name="Kelly-Bosma M."/>
            <person name="Neave M.J."/>
        </authorList>
    </citation>
    <scope>NUCLEOTIDE SEQUENCE</scope>
    <source>
        <strain evidence="13">ACDP 22-00165</strain>
    </source>
</reference>
<evidence type="ECO:0000256" key="12">
    <source>
        <dbReference type="SAM" id="MobiDB-lite"/>
    </source>
</evidence>
<keyword evidence="5" id="KW-0235">DNA replication</keyword>
<evidence type="ECO:0000256" key="10">
    <source>
        <dbReference type="ARBA" id="ARBA00023004"/>
    </source>
</evidence>
<evidence type="ECO:0000256" key="1">
    <source>
        <dbReference type="ARBA" id="ARBA00001962"/>
    </source>
</evidence>
<evidence type="ECO:0000256" key="7">
    <source>
        <dbReference type="ARBA" id="ARBA00022870"/>
    </source>
</evidence>
<evidence type="ECO:0000256" key="2">
    <source>
        <dbReference type="ARBA" id="ARBA00009303"/>
    </source>
</evidence>
<dbReference type="PROSITE" id="PS00368">
    <property type="entry name" value="RIBORED_SMALL"/>
    <property type="match status" value="1"/>
</dbReference>
<dbReference type="InterPro" id="IPR033909">
    <property type="entry name" value="RNR_small"/>
</dbReference>
<evidence type="ECO:0000256" key="8">
    <source>
        <dbReference type="ARBA" id="ARBA00022989"/>
    </source>
</evidence>
<feature type="region of interest" description="Disordered" evidence="12">
    <location>
        <begin position="77"/>
        <end position="104"/>
    </location>
</feature>
<dbReference type="Gene3D" id="1.10.620.20">
    <property type="entry name" value="Ribonucleotide Reductase, subunit A"/>
    <property type="match status" value="1"/>
</dbReference>
<dbReference type="CDD" id="cd01049">
    <property type="entry name" value="RNRR2"/>
    <property type="match status" value="1"/>
</dbReference>
<dbReference type="Pfam" id="PF00268">
    <property type="entry name" value="Ribonuc_red_sm"/>
    <property type="match status" value="1"/>
</dbReference>
<keyword evidence="9" id="KW-0560">Oxidoreductase</keyword>